<dbReference type="InterPro" id="IPR012675">
    <property type="entry name" value="Beta-grasp_dom_sf"/>
</dbReference>
<dbReference type="InterPro" id="IPR001709">
    <property type="entry name" value="Flavoprot_Pyr_Nucl_cyt_Rdtase"/>
</dbReference>
<dbReference type="InterPro" id="IPR017938">
    <property type="entry name" value="Riboflavin_synthase-like_b-brl"/>
</dbReference>
<evidence type="ECO:0000259" key="5">
    <source>
        <dbReference type="PROSITE" id="PS51384"/>
    </source>
</evidence>
<keyword evidence="7" id="KW-1185">Reference proteome</keyword>
<dbReference type="InterPro" id="IPR039261">
    <property type="entry name" value="FNR_nucleotide-bd"/>
</dbReference>
<keyword evidence="2" id="KW-0411">Iron-sulfur</keyword>
<gene>
    <name evidence="6" type="ORF">EZ242_12055</name>
</gene>
<keyword evidence="2" id="KW-0479">Metal-binding</keyword>
<feature type="domain" description="2Fe-2S ferredoxin-type" evidence="4">
    <location>
        <begin position="15"/>
        <end position="108"/>
    </location>
</feature>
<dbReference type="Gene3D" id="3.10.20.30">
    <property type="match status" value="1"/>
</dbReference>
<reference evidence="6 7" key="1">
    <citation type="submission" date="2019-03" db="EMBL/GenBank/DDBJ databases">
        <title>Ramlibacter rhizophilus CCTCC AB2015357, whole genome shotgun sequence.</title>
        <authorList>
            <person name="Zhang X."/>
            <person name="Feng G."/>
            <person name="Zhu H."/>
        </authorList>
    </citation>
    <scope>NUCLEOTIDE SEQUENCE [LARGE SCALE GENOMIC DNA]</scope>
    <source>
        <strain evidence="6 7">CCTCC AB2015357</strain>
    </source>
</reference>
<dbReference type="PRINTS" id="PR00410">
    <property type="entry name" value="PHEHYDRXLASE"/>
</dbReference>
<dbReference type="Pfam" id="PF00175">
    <property type="entry name" value="NAD_binding_1"/>
    <property type="match status" value="1"/>
</dbReference>
<dbReference type="PRINTS" id="PR00371">
    <property type="entry name" value="FPNCR"/>
</dbReference>
<dbReference type="PANTHER" id="PTHR47354">
    <property type="entry name" value="NADH OXIDOREDUCTASE HCR"/>
    <property type="match status" value="1"/>
</dbReference>
<evidence type="ECO:0000313" key="6">
    <source>
        <dbReference type="EMBL" id="TFY99861.1"/>
    </source>
</evidence>
<accession>A0A4Z0BM68</accession>
<dbReference type="InterPro" id="IPR036010">
    <property type="entry name" value="2Fe-2S_ferredoxin-like_sf"/>
</dbReference>
<dbReference type="SUPFAM" id="SSF52343">
    <property type="entry name" value="Ferredoxin reductase-like, C-terminal NADP-linked domain"/>
    <property type="match status" value="1"/>
</dbReference>
<comment type="cofactor">
    <cofactor evidence="1">
        <name>FAD</name>
        <dbReference type="ChEBI" id="CHEBI:57692"/>
    </cofactor>
</comment>
<dbReference type="CDD" id="cd00207">
    <property type="entry name" value="fer2"/>
    <property type="match status" value="1"/>
</dbReference>
<comment type="caution">
    <text evidence="6">The sequence shown here is derived from an EMBL/GenBank/DDBJ whole genome shotgun (WGS) entry which is preliminary data.</text>
</comment>
<dbReference type="AlphaFoldDB" id="A0A4Z0BM68"/>
<dbReference type="InterPro" id="IPR017927">
    <property type="entry name" value="FAD-bd_FR_type"/>
</dbReference>
<evidence type="ECO:0000313" key="7">
    <source>
        <dbReference type="Proteomes" id="UP000297564"/>
    </source>
</evidence>
<comment type="cofactor">
    <cofactor evidence="3">
        <name>[2Fe-2S] cluster</name>
        <dbReference type="ChEBI" id="CHEBI:190135"/>
    </cofactor>
</comment>
<dbReference type="GO" id="GO:0051537">
    <property type="term" value="F:2 iron, 2 sulfur cluster binding"/>
    <property type="evidence" value="ECO:0007669"/>
    <property type="project" value="UniProtKB-KW"/>
</dbReference>
<dbReference type="PROSITE" id="PS51085">
    <property type="entry name" value="2FE2S_FER_2"/>
    <property type="match status" value="1"/>
</dbReference>
<dbReference type="SUPFAM" id="SSF63380">
    <property type="entry name" value="Riboflavin synthase domain-like"/>
    <property type="match status" value="1"/>
</dbReference>
<name>A0A4Z0BM68_9BURK</name>
<dbReference type="InterPro" id="IPR008333">
    <property type="entry name" value="Cbr1-like_FAD-bd_dom"/>
</dbReference>
<proteinExistence type="predicted"/>
<dbReference type="Pfam" id="PF00111">
    <property type="entry name" value="Fer2"/>
    <property type="match status" value="1"/>
</dbReference>
<keyword evidence="2" id="KW-0408">Iron</keyword>
<dbReference type="InterPro" id="IPR001433">
    <property type="entry name" value="OxRdtase_FAD/NAD-bd"/>
</dbReference>
<organism evidence="6 7">
    <name type="scientific">Ramlibacter rhizophilus</name>
    <dbReference type="NCBI Taxonomy" id="1781167"/>
    <lineage>
        <taxon>Bacteria</taxon>
        <taxon>Pseudomonadati</taxon>
        <taxon>Pseudomonadota</taxon>
        <taxon>Betaproteobacteria</taxon>
        <taxon>Burkholderiales</taxon>
        <taxon>Comamonadaceae</taxon>
        <taxon>Ramlibacter</taxon>
    </lineage>
</organism>
<dbReference type="InterPro" id="IPR006058">
    <property type="entry name" value="2Fe2S_fd_BS"/>
</dbReference>
<dbReference type="SUPFAM" id="SSF54292">
    <property type="entry name" value="2Fe-2S ferredoxin-like"/>
    <property type="match status" value="1"/>
</dbReference>
<dbReference type="InterPro" id="IPR001041">
    <property type="entry name" value="2Fe-2S_ferredoxin-type"/>
</dbReference>
<dbReference type="Gene3D" id="3.40.50.80">
    <property type="entry name" value="Nucleotide-binding domain of ferredoxin-NADP reductase (FNR) module"/>
    <property type="match status" value="1"/>
</dbReference>
<dbReference type="GO" id="GO:0016491">
    <property type="term" value="F:oxidoreductase activity"/>
    <property type="evidence" value="ECO:0007669"/>
    <property type="project" value="InterPro"/>
</dbReference>
<dbReference type="Pfam" id="PF00970">
    <property type="entry name" value="FAD_binding_6"/>
    <property type="match status" value="1"/>
</dbReference>
<keyword evidence="2" id="KW-0001">2Fe-2S</keyword>
<dbReference type="OrthoDB" id="9806195at2"/>
<evidence type="ECO:0000259" key="4">
    <source>
        <dbReference type="PROSITE" id="PS51085"/>
    </source>
</evidence>
<dbReference type="EMBL" id="SMLL01000004">
    <property type="protein sequence ID" value="TFY99861.1"/>
    <property type="molecule type" value="Genomic_DNA"/>
</dbReference>
<evidence type="ECO:0000256" key="2">
    <source>
        <dbReference type="ARBA" id="ARBA00022714"/>
    </source>
</evidence>
<protein>
    <submittedName>
        <fullName evidence="6">2Fe-2S iron-sulfur cluster binding domain-containing protein</fullName>
    </submittedName>
</protein>
<dbReference type="PROSITE" id="PS00197">
    <property type="entry name" value="2FE2S_FER_1"/>
    <property type="match status" value="1"/>
</dbReference>
<evidence type="ECO:0000256" key="1">
    <source>
        <dbReference type="ARBA" id="ARBA00001974"/>
    </source>
</evidence>
<dbReference type="PROSITE" id="PS51384">
    <property type="entry name" value="FAD_FR"/>
    <property type="match status" value="1"/>
</dbReference>
<dbReference type="InterPro" id="IPR050415">
    <property type="entry name" value="MRET"/>
</dbReference>
<evidence type="ECO:0000256" key="3">
    <source>
        <dbReference type="ARBA" id="ARBA00034078"/>
    </source>
</evidence>
<dbReference type="Gene3D" id="2.40.30.10">
    <property type="entry name" value="Translation factors"/>
    <property type="match status" value="1"/>
</dbReference>
<feature type="domain" description="FAD-binding FR-type" evidence="5">
    <location>
        <begin position="116"/>
        <end position="213"/>
    </location>
</feature>
<sequence>MYGLHRRFRVSHPVIPVTLLFADGVSRRIAVPQGGKLIEAAIESGLNLLTDCSNGQCGTCTAQLVSGSVDLDDYDPAVLPDEDRADGTVLPCVCRVSSACAIELPYDSSEALDEEPEPIPAEVTAIDAIASETWRLEVQVAQPVVFEPGQYVRITPAGADFHRSYSMANVPGTERLQFFIRQVPGGAFSEWLAGAKPGDRLTLSAPHGTFFLRDEDRPRLFVAGGTGVAPFLSMLRSMVGHPPPQPTTLVFGARTPGHLFALDEIEQLRGQLQGVDLRIAVEHDAQAGCHSGYPTDLIPTLGLDPSTRVYLCGPPPMVEAGRHAAEAAGIRRADVLCERFA</sequence>
<dbReference type="PANTHER" id="PTHR47354:SF5">
    <property type="entry name" value="PROTEIN RFBI"/>
    <property type="match status" value="1"/>
</dbReference>
<dbReference type="Proteomes" id="UP000297564">
    <property type="component" value="Unassembled WGS sequence"/>
</dbReference>